<protein>
    <submittedName>
        <fullName evidence="3">Uncharacterized protein</fullName>
    </submittedName>
</protein>
<evidence type="ECO:0000313" key="4">
    <source>
        <dbReference type="Proteomes" id="UP001233999"/>
    </source>
</evidence>
<comment type="caution">
    <text evidence="3">The sequence shown here is derived from an EMBL/GenBank/DDBJ whole genome shotgun (WGS) entry which is preliminary data.</text>
</comment>
<feature type="non-terminal residue" evidence="3">
    <location>
        <position position="103"/>
    </location>
</feature>
<evidence type="ECO:0000313" key="3">
    <source>
        <dbReference type="EMBL" id="KAJ9594634.1"/>
    </source>
</evidence>
<feature type="transmembrane region" description="Helical" evidence="2">
    <location>
        <begin position="12"/>
        <end position="31"/>
    </location>
</feature>
<keyword evidence="2" id="KW-0472">Membrane</keyword>
<name>A0AAD8A8X1_DIPPU</name>
<evidence type="ECO:0000256" key="1">
    <source>
        <dbReference type="SAM" id="MobiDB-lite"/>
    </source>
</evidence>
<reference evidence="3" key="1">
    <citation type="journal article" date="2023" name="IScience">
        <title>Live-bearing cockroach genome reveals convergent evolutionary mechanisms linked to viviparity in insects and beyond.</title>
        <authorList>
            <person name="Fouks B."/>
            <person name="Harrison M.C."/>
            <person name="Mikhailova A.A."/>
            <person name="Marchal E."/>
            <person name="English S."/>
            <person name="Carruthers M."/>
            <person name="Jennings E.C."/>
            <person name="Chiamaka E.L."/>
            <person name="Frigard R.A."/>
            <person name="Pippel M."/>
            <person name="Attardo G.M."/>
            <person name="Benoit J.B."/>
            <person name="Bornberg-Bauer E."/>
            <person name="Tobe S.S."/>
        </authorList>
    </citation>
    <scope>NUCLEOTIDE SEQUENCE</scope>
    <source>
        <strain evidence="3">Stay&amp;Tobe</strain>
    </source>
</reference>
<proteinExistence type="predicted"/>
<feature type="non-terminal residue" evidence="3">
    <location>
        <position position="1"/>
    </location>
</feature>
<accession>A0AAD8A8X1</accession>
<organism evidence="3 4">
    <name type="scientific">Diploptera punctata</name>
    <name type="common">Pacific beetle cockroach</name>
    <dbReference type="NCBI Taxonomy" id="6984"/>
    <lineage>
        <taxon>Eukaryota</taxon>
        <taxon>Metazoa</taxon>
        <taxon>Ecdysozoa</taxon>
        <taxon>Arthropoda</taxon>
        <taxon>Hexapoda</taxon>
        <taxon>Insecta</taxon>
        <taxon>Pterygota</taxon>
        <taxon>Neoptera</taxon>
        <taxon>Polyneoptera</taxon>
        <taxon>Dictyoptera</taxon>
        <taxon>Blattodea</taxon>
        <taxon>Blaberoidea</taxon>
        <taxon>Blaberidae</taxon>
        <taxon>Diplopterinae</taxon>
        <taxon>Diploptera</taxon>
    </lineage>
</organism>
<dbReference type="EMBL" id="JASPKZ010002806">
    <property type="protein sequence ID" value="KAJ9594634.1"/>
    <property type="molecule type" value="Genomic_DNA"/>
</dbReference>
<keyword evidence="2" id="KW-0812">Transmembrane</keyword>
<feature type="region of interest" description="Disordered" evidence="1">
    <location>
        <begin position="68"/>
        <end position="103"/>
    </location>
</feature>
<sequence length="103" mass="11615">KKKALTYRKKKRMLNLFCFHVYLFNLKLLLIRVQFTISTCHFLQMLLSCLQVCCTVGTECESVEERIGMNSGGGSEIEKDGSNSDEEGRSFEGSASRMTSTTC</sequence>
<keyword evidence="2" id="KW-1133">Transmembrane helix</keyword>
<dbReference type="AlphaFoldDB" id="A0AAD8A8X1"/>
<evidence type="ECO:0000256" key="2">
    <source>
        <dbReference type="SAM" id="Phobius"/>
    </source>
</evidence>
<gene>
    <name evidence="3" type="ORF">L9F63_027382</name>
</gene>
<feature type="compositionally biased region" description="Basic and acidic residues" evidence="1">
    <location>
        <begin position="76"/>
        <end position="90"/>
    </location>
</feature>
<dbReference type="Proteomes" id="UP001233999">
    <property type="component" value="Unassembled WGS sequence"/>
</dbReference>
<keyword evidence="4" id="KW-1185">Reference proteome</keyword>
<reference evidence="3" key="2">
    <citation type="submission" date="2023-05" db="EMBL/GenBank/DDBJ databases">
        <authorList>
            <person name="Fouks B."/>
        </authorList>
    </citation>
    <scope>NUCLEOTIDE SEQUENCE</scope>
    <source>
        <strain evidence="3">Stay&amp;Tobe</strain>
        <tissue evidence="3">Testes</tissue>
    </source>
</reference>